<protein>
    <submittedName>
        <fullName evidence="1">Uncharacterized protein</fullName>
    </submittedName>
</protein>
<name>A0A6B9FIP4_9HYPH</name>
<gene>
    <name evidence="1" type="ORF">MMSR116_11410</name>
</gene>
<dbReference type="EMBL" id="CP043538">
    <property type="protein sequence ID" value="QGY02413.1"/>
    <property type="molecule type" value="Genomic_DNA"/>
</dbReference>
<evidence type="ECO:0000313" key="1">
    <source>
        <dbReference type="EMBL" id="QGY02413.1"/>
    </source>
</evidence>
<reference evidence="1 2" key="1">
    <citation type="journal article" date="2012" name="Genet. Mol. Biol.">
        <title>Analysis of 16S rRNA and mxaF genes revealing insights into Methylobacterium niche-specific plant association.</title>
        <authorList>
            <person name="Dourado M.N."/>
            <person name="Andreote F.D."/>
            <person name="Dini-Andreote F."/>
            <person name="Conti R."/>
            <person name="Araujo J.M."/>
            <person name="Araujo W.L."/>
        </authorList>
    </citation>
    <scope>NUCLEOTIDE SEQUENCE [LARGE SCALE GENOMIC DNA]</scope>
    <source>
        <strain evidence="1 2">SR1.6/6</strain>
    </source>
</reference>
<organism evidence="1 2">
    <name type="scientific">Methylobacterium mesophilicum SR1.6/6</name>
    <dbReference type="NCBI Taxonomy" id="908290"/>
    <lineage>
        <taxon>Bacteria</taxon>
        <taxon>Pseudomonadati</taxon>
        <taxon>Pseudomonadota</taxon>
        <taxon>Alphaproteobacteria</taxon>
        <taxon>Hyphomicrobiales</taxon>
        <taxon>Methylobacteriaceae</taxon>
        <taxon>Methylobacterium</taxon>
    </lineage>
</organism>
<proteinExistence type="predicted"/>
<dbReference type="KEGG" id="mmes:MMSR116_11410"/>
<reference evidence="1 2" key="2">
    <citation type="journal article" date="2013" name="Genome Announc.">
        <title>Draft Genome Sequence of Methylobacterium mesophilicum Strain SR1.6/6, Isolated from Citrus sinensis.</title>
        <authorList>
            <person name="Marinho Almeida D."/>
            <person name="Dini-Andreote F."/>
            <person name="Camargo Neves A.A."/>
            <person name="Juca Ramos R.T."/>
            <person name="Andreote F.D."/>
            <person name="Carneiro A.R."/>
            <person name="Oliveira de Souza Lima A."/>
            <person name="Caracciolo Gomes de Sa P.H."/>
            <person name="Ribeiro Barbosa M.S."/>
            <person name="Araujo W.L."/>
            <person name="Silva A."/>
        </authorList>
    </citation>
    <scope>NUCLEOTIDE SEQUENCE [LARGE SCALE GENOMIC DNA]</scope>
    <source>
        <strain evidence="1 2">SR1.6/6</strain>
    </source>
</reference>
<dbReference type="Proteomes" id="UP000012488">
    <property type="component" value="Chromosome"/>
</dbReference>
<evidence type="ECO:0000313" key="2">
    <source>
        <dbReference type="Proteomes" id="UP000012488"/>
    </source>
</evidence>
<accession>A0A6B9FIP4</accession>
<dbReference type="AlphaFoldDB" id="A0A6B9FIP4"/>
<sequence>MVSVHIPLAGPEVRFVPFERSRAYVRTYTVRSARMTENRDGARKILQRIADALGTDVATLSDRRAGDSPLHETLDLLAAFDRVTDRQDRRACVDYVRSLAGRQHRN</sequence>